<feature type="region of interest" description="Disordered" evidence="1">
    <location>
        <begin position="1"/>
        <end position="25"/>
    </location>
</feature>
<protein>
    <submittedName>
        <fullName evidence="2">Uncharacterized protein</fullName>
    </submittedName>
</protein>
<reference evidence="2 3" key="1">
    <citation type="submission" date="2019-10" db="EMBL/GenBank/DDBJ databases">
        <authorList>
            <person name="Karimi E."/>
        </authorList>
    </citation>
    <scope>NUCLEOTIDE SEQUENCE [LARGE SCALE GENOMIC DNA]</scope>
    <source>
        <strain evidence="2">Pantoea sp. 111</strain>
    </source>
</reference>
<evidence type="ECO:0000313" key="2">
    <source>
        <dbReference type="EMBL" id="VXB87008.1"/>
    </source>
</evidence>
<sequence length="25" mass="3054">MAEVQQVNNSLDKHSHYQSENYYRL</sequence>
<dbReference type="EMBL" id="CABWMH010000011">
    <property type="protein sequence ID" value="VXB87008.1"/>
    <property type="molecule type" value="Genomic_DNA"/>
</dbReference>
<proteinExistence type="predicted"/>
<gene>
    <name evidence="2" type="ORF">PANT111_190051</name>
</gene>
<organism evidence="2 3">
    <name type="scientific">Pantoea brenneri</name>
    <dbReference type="NCBI Taxonomy" id="472694"/>
    <lineage>
        <taxon>Bacteria</taxon>
        <taxon>Pseudomonadati</taxon>
        <taxon>Pseudomonadota</taxon>
        <taxon>Gammaproteobacteria</taxon>
        <taxon>Enterobacterales</taxon>
        <taxon>Erwiniaceae</taxon>
        <taxon>Pantoea</taxon>
    </lineage>
</organism>
<accession>A0AAX3J8D6</accession>
<dbReference type="Proteomes" id="UP000433737">
    <property type="component" value="Unassembled WGS sequence"/>
</dbReference>
<comment type="caution">
    <text evidence="2">The sequence shown here is derived from an EMBL/GenBank/DDBJ whole genome shotgun (WGS) entry which is preliminary data.</text>
</comment>
<dbReference type="AlphaFoldDB" id="A0AAX3J8D6"/>
<evidence type="ECO:0000256" key="1">
    <source>
        <dbReference type="SAM" id="MobiDB-lite"/>
    </source>
</evidence>
<evidence type="ECO:0000313" key="3">
    <source>
        <dbReference type="Proteomes" id="UP000433737"/>
    </source>
</evidence>
<feature type="compositionally biased region" description="Polar residues" evidence="1">
    <location>
        <begin position="1"/>
        <end position="10"/>
    </location>
</feature>
<name>A0AAX3J8D6_9GAMM</name>